<dbReference type="CDD" id="cd01958">
    <property type="entry name" value="HPS_like"/>
    <property type="match status" value="1"/>
</dbReference>
<dbReference type="SMART" id="SM00499">
    <property type="entry name" value="AAI"/>
    <property type="match status" value="1"/>
</dbReference>
<reference evidence="3" key="2">
    <citation type="submission" date="2021-03" db="UniProtKB">
        <authorList>
            <consortium name="EnsemblPlants"/>
        </authorList>
    </citation>
    <scope>IDENTIFICATION</scope>
</reference>
<evidence type="ECO:0000259" key="2">
    <source>
        <dbReference type="SMART" id="SM00499"/>
    </source>
</evidence>
<dbReference type="Gene3D" id="1.10.110.10">
    <property type="entry name" value="Plant lipid-transfer and hydrophobic proteins"/>
    <property type="match status" value="1"/>
</dbReference>
<protein>
    <recommendedName>
        <fullName evidence="2">Bifunctional inhibitor/plant lipid transfer protein/seed storage helical domain-containing protein</fullName>
    </recommendedName>
</protein>
<dbReference type="SUPFAM" id="SSF47699">
    <property type="entry name" value="Bifunctional inhibitor/lipid-transfer protein/seed storage 2S albumin"/>
    <property type="match status" value="1"/>
</dbReference>
<dbReference type="InterPro" id="IPR036312">
    <property type="entry name" value="Bifun_inhib/LTP/seed_sf"/>
</dbReference>
<dbReference type="EnsemblPlants" id="AUR62043107-RA">
    <property type="protein sequence ID" value="AUR62043107-RA:cds"/>
    <property type="gene ID" value="AUR62043107"/>
</dbReference>
<dbReference type="Proteomes" id="UP000596660">
    <property type="component" value="Unplaced"/>
</dbReference>
<evidence type="ECO:0000313" key="3">
    <source>
        <dbReference type="EnsemblPlants" id="AUR62043107-RA:cds"/>
    </source>
</evidence>
<dbReference type="PANTHER" id="PTHR31731">
    <property type="match status" value="1"/>
</dbReference>
<proteinExistence type="predicted"/>
<organism evidence="3 4">
    <name type="scientific">Chenopodium quinoa</name>
    <name type="common">Quinoa</name>
    <dbReference type="NCBI Taxonomy" id="63459"/>
    <lineage>
        <taxon>Eukaryota</taxon>
        <taxon>Viridiplantae</taxon>
        <taxon>Streptophyta</taxon>
        <taxon>Embryophyta</taxon>
        <taxon>Tracheophyta</taxon>
        <taxon>Spermatophyta</taxon>
        <taxon>Magnoliopsida</taxon>
        <taxon>eudicotyledons</taxon>
        <taxon>Gunneridae</taxon>
        <taxon>Pentapetalae</taxon>
        <taxon>Caryophyllales</taxon>
        <taxon>Chenopodiaceae</taxon>
        <taxon>Chenopodioideae</taxon>
        <taxon>Atripliceae</taxon>
        <taxon>Chenopodium</taxon>
    </lineage>
</organism>
<keyword evidence="4" id="KW-1185">Reference proteome</keyword>
<dbReference type="AlphaFoldDB" id="A0A803NAR7"/>
<dbReference type="OMA" id="PLVNACC"/>
<sequence>MAPKIASLAALFLALNLVLCNLAFSHNTPRPIETCPEDTLKLNVCADVLKAVHVRIGSQKKECCNLIGNIIKLDAAACLCTAVHADILVLVHLNLPIDLTLLVNKCGCELPKGFECPPRLA</sequence>
<feature type="signal peptide" evidence="1">
    <location>
        <begin position="1"/>
        <end position="25"/>
    </location>
</feature>
<dbReference type="InterPro" id="IPR051636">
    <property type="entry name" value="Plant_LTP/defense-related"/>
</dbReference>
<dbReference type="SMR" id="A0A803NAR7"/>
<feature type="domain" description="Bifunctional inhibitor/plant lipid transfer protein/seed storage helical" evidence="2">
    <location>
        <begin position="35"/>
        <end position="116"/>
    </location>
</feature>
<evidence type="ECO:0000313" key="4">
    <source>
        <dbReference type="Proteomes" id="UP000596660"/>
    </source>
</evidence>
<evidence type="ECO:0000256" key="1">
    <source>
        <dbReference type="SAM" id="SignalP"/>
    </source>
</evidence>
<dbReference type="InterPro" id="IPR016140">
    <property type="entry name" value="Bifunc_inhib/LTP/seed_store"/>
</dbReference>
<name>A0A803NAR7_CHEQI</name>
<dbReference type="Pfam" id="PF14547">
    <property type="entry name" value="Hydrophob_seed"/>
    <property type="match status" value="1"/>
</dbReference>
<reference evidence="3" key="1">
    <citation type="journal article" date="2017" name="Nature">
        <title>The genome of Chenopodium quinoa.</title>
        <authorList>
            <person name="Jarvis D.E."/>
            <person name="Ho Y.S."/>
            <person name="Lightfoot D.J."/>
            <person name="Schmoeckel S.M."/>
            <person name="Li B."/>
            <person name="Borm T.J.A."/>
            <person name="Ohyanagi H."/>
            <person name="Mineta K."/>
            <person name="Michell C.T."/>
            <person name="Saber N."/>
            <person name="Kharbatia N.M."/>
            <person name="Rupper R.R."/>
            <person name="Sharp A.R."/>
            <person name="Dally N."/>
            <person name="Boughton B.A."/>
            <person name="Woo Y.H."/>
            <person name="Gao G."/>
            <person name="Schijlen E.G.W.M."/>
            <person name="Guo X."/>
            <person name="Momin A.A."/>
            <person name="Negrao S."/>
            <person name="Al-Babili S."/>
            <person name="Gehring C."/>
            <person name="Roessner U."/>
            <person name="Jung C."/>
            <person name="Murphy K."/>
            <person name="Arold S.T."/>
            <person name="Gojobori T."/>
            <person name="van der Linden C.G."/>
            <person name="van Loo E.N."/>
            <person name="Jellen E.N."/>
            <person name="Maughan P.J."/>
            <person name="Tester M."/>
        </authorList>
    </citation>
    <scope>NUCLEOTIDE SEQUENCE [LARGE SCALE GENOMIC DNA]</scope>
    <source>
        <strain evidence="3">cv. PI 614886</strain>
    </source>
</reference>
<feature type="chain" id="PRO_5031007325" description="Bifunctional inhibitor/plant lipid transfer protein/seed storage helical domain-containing protein" evidence="1">
    <location>
        <begin position="26"/>
        <end position="121"/>
    </location>
</feature>
<accession>A0A803NAR7</accession>
<keyword evidence="1" id="KW-0732">Signal</keyword>
<dbReference type="InterPro" id="IPR027923">
    <property type="entry name" value="Hydrophob_seed_dom"/>
</dbReference>
<dbReference type="Gramene" id="AUR62043107-RA">
    <property type="protein sequence ID" value="AUR62043107-RA:cds"/>
    <property type="gene ID" value="AUR62043107"/>
</dbReference>